<dbReference type="Pfam" id="PF13205">
    <property type="entry name" value="Big_5"/>
    <property type="match status" value="1"/>
</dbReference>
<feature type="domain" description="SbsA Ig-like" evidence="3">
    <location>
        <begin position="33"/>
        <end position="135"/>
    </location>
</feature>
<name>A0ABW7MVX9_9FLAO</name>
<keyword evidence="5" id="KW-1185">Reference proteome</keyword>
<organism evidence="4 5">
    <name type="scientific">Gaetbulibacter aestuarii</name>
    <dbReference type="NCBI Taxonomy" id="1502358"/>
    <lineage>
        <taxon>Bacteria</taxon>
        <taxon>Pseudomonadati</taxon>
        <taxon>Bacteroidota</taxon>
        <taxon>Flavobacteriia</taxon>
        <taxon>Flavobacteriales</taxon>
        <taxon>Flavobacteriaceae</taxon>
        <taxon>Gaetbulibacter</taxon>
    </lineage>
</organism>
<reference evidence="4 5" key="1">
    <citation type="submission" date="2024-02" db="EMBL/GenBank/DDBJ databases">
        <title>A Gaetbulibacter species isolated from tidal flats and genomic insights of their niches.</title>
        <authorList>
            <person name="Ye Y."/>
        </authorList>
    </citation>
    <scope>NUCLEOTIDE SEQUENCE [LARGE SCALE GENOMIC DNA]</scope>
    <source>
        <strain evidence="4 5">KYW382</strain>
    </source>
</reference>
<keyword evidence="1 2" id="KW-0732">Signal</keyword>
<dbReference type="InterPro" id="IPR032812">
    <property type="entry name" value="SbsA_Ig"/>
</dbReference>
<proteinExistence type="predicted"/>
<evidence type="ECO:0000256" key="2">
    <source>
        <dbReference type="SAM" id="SignalP"/>
    </source>
</evidence>
<gene>
    <name evidence="4" type="ORF">V8G58_03460</name>
</gene>
<feature type="signal peptide" evidence="2">
    <location>
        <begin position="1"/>
        <end position="22"/>
    </location>
</feature>
<dbReference type="RefSeq" id="WP_344739759.1">
    <property type="nucleotide sequence ID" value="NZ_BAABAY010000001.1"/>
</dbReference>
<evidence type="ECO:0000313" key="5">
    <source>
        <dbReference type="Proteomes" id="UP001610100"/>
    </source>
</evidence>
<sequence>MKKGFLNVVLALIIVLSAINCANRGNPEGGPKDETPPTVIKTEPENYSTQFKGREIKIYFDEYIKLENLQKQLVISPPLKTQPEITPLGSASKEITIKIYDTLQPNTTYAFNFGNSIVDNNEGNPFPFYRYVFSTGDYIDSLKVSGKVIDALTRKPQTFISVMLYEADSTFNDSIVYREPPRYITNTLDSLTTFTLENLKAGTYFLMALKDENNDNKFQQKTDQIAFHKGFITVPTDSTYTLKLFYEDIDFDATRPRLLSGEKIAFGYEGDYKGMNIQINSEVPDDFVSRVTKDPKADTLNYWYKPRLDVDTLLFTVTHPPKFKKDFTVRISEQKRDTLVIEGSKGGLKLDEPFRLVGSTPFDSLDVSKVHIMDKDSASVEFRSELDTLQNQLNFYFDKTEDNGYFIDILPDAITDFFGDKNDSLSFRIGTRKASDLGSIRFYLTNPPLPLIMQLTDKNGEVKEERYVENSNQVDFLNVAPGVYFIRAIEDLNGNKKYDTGNYLKKIEPEPVIHFQDIEVRADWGYPTTLNFN</sequence>
<dbReference type="EMBL" id="JBAWKB010000001">
    <property type="protein sequence ID" value="MFH6770981.1"/>
    <property type="molecule type" value="Genomic_DNA"/>
</dbReference>
<evidence type="ECO:0000313" key="4">
    <source>
        <dbReference type="EMBL" id="MFH6770981.1"/>
    </source>
</evidence>
<comment type="caution">
    <text evidence="4">The sequence shown here is derived from an EMBL/GenBank/DDBJ whole genome shotgun (WGS) entry which is preliminary data.</text>
</comment>
<dbReference type="Proteomes" id="UP001610100">
    <property type="component" value="Unassembled WGS sequence"/>
</dbReference>
<feature type="chain" id="PRO_5046559705" evidence="2">
    <location>
        <begin position="23"/>
        <end position="533"/>
    </location>
</feature>
<evidence type="ECO:0000259" key="3">
    <source>
        <dbReference type="Pfam" id="PF13205"/>
    </source>
</evidence>
<accession>A0ABW7MVX9</accession>
<protein>
    <submittedName>
        <fullName evidence="4">Ig-like domain-containing protein</fullName>
    </submittedName>
</protein>
<evidence type="ECO:0000256" key="1">
    <source>
        <dbReference type="ARBA" id="ARBA00022729"/>
    </source>
</evidence>